<keyword evidence="1" id="KW-0472">Membrane</keyword>
<feature type="transmembrane region" description="Helical" evidence="1">
    <location>
        <begin position="12"/>
        <end position="31"/>
    </location>
</feature>
<name>A0AAX2ZKM6_9FIRM</name>
<dbReference type="KEGG" id="tem:JW646_08235"/>
<keyword evidence="1" id="KW-0812">Transmembrane</keyword>
<dbReference type="Proteomes" id="UP001198983">
    <property type="component" value="Chromosome"/>
</dbReference>
<evidence type="ECO:0000313" key="2">
    <source>
        <dbReference type="EMBL" id="UEL49421.1"/>
    </source>
</evidence>
<accession>A0AAX2ZKM6</accession>
<proteinExistence type="predicted"/>
<dbReference type="InterPro" id="IPR019074">
    <property type="entry name" value="YabQ"/>
</dbReference>
<reference evidence="2 3" key="1">
    <citation type="journal article" date="2023" name="Int. J. Syst. Evol. Microbiol.">
        <title>Terrisporobacter hibernicus sp. nov., isolated from bovine faeces in Northern Ireland.</title>
        <authorList>
            <person name="Mitchell M."/>
            <person name="Nguyen S.V."/>
            <person name="Connor M."/>
            <person name="Fairley D.J."/>
            <person name="Donoghue O."/>
            <person name="Marshall H."/>
            <person name="Koolman L."/>
            <person name="McMullan G."/>
            <person name="Schaffer K.E."/>
            <person name="McGrath J.W."/>
            <person name="Fanning S."/>
        </authorList>
    </citation>
    <scope>NUCLEOTIDE SEQUENCE [LARGE SCALE GENOMIC DNA]</scope>
    <source>
        <strain evidence="2 3">MCA3</strain>
    </source>
</reference>
<dbReference type="AlphaFoldDB" id="A0AAX2ZKM6"/>
<feature type="transmembrane region" description="Helical" evidence="1">
    <location>
        <begin position="43"/>
        <end position="64"/>
    </location>
</feature>
<gene>
    <name evidence="2" type="ORF">JW646_08235</name>
</gene>
<evidence type="ECO:0000256" key="1">
    <source>
        <dbReference type="SAM" id="Phobius"/>
    </source>
</evidence>
<evidence type="ECO:0000313" key="3">
    <source>
        <dbReference type="Proteomes" id="UP001198983"/>
    </source>
</evidence>
<dbReference type="NCBIfam" id="TIGR02893">
    <property type="entry name" value="spore_yabQ"/>
    <property type="match status" value="1"/>
</dbReference>
<keyword evidence="3" id="KW-1185">Reference proteome</keyword>
<dbReference type="EMBL" id="CP081135">
    <property type="protein sequence ID" value="UEL49421.1"/>
    <property type="molecule type" value="Genomic_DNA"/>
</dbReference>
<dbReference type="RefSeq" id="WP_074919697.1">
    <property type="nucleotide sequence ID" value="NZ_CP081135.1"/>
</dbReference>
<dbReference type="Pfam" id="PF09578">
    <property type="entry name" value="Spore_YabQ"/>
    <property type="match status" value="1"/>
</dbReference>
<feature type="transmembrane region" description="Helical" evidence="1">
    <location>
        <begin position="121"/>
        <end position="144"/>
    </location>
</feature>
<feature type="transmembrane region" description="Helical" evidence="1">
    <location>
        <begin position="70"/>
        <end position="87"/>
    </location>
</feature>
<sequence length="158" mass="18813">MEFFVEDMGVFYLTIYGGIAIGLLFDFYRALRANFKIVKKISFVFDVIFWILITIVIFTTVNLLERFDLRYYHFVALFLGFILYYNTISKYIFTMFNKIISFITSLFKKTIHYIVGFLNNLYYIIIYSIHLIFDIICYIPSILLSTNRKRKKKKGVGA</sequence>
<protein>
    <submittedName>
        <fullName evidence="2">Spore cortex biosynthesis protein YabQ</fullName>
    </submittedName>
</protein>
<feature type="transmembrane region" description="Helical" evidence="1">
    <location>
        <begin position="99"/>
        <end position="115"/>
    </location>
</feature>
<organism evidence="2 3">
    <name type="scientific">Terrisporobacter hibernicus</name>
    <dbReference type="NCBI Taxonomy" id="2813371"/>
    <lineage>
        <taxon>Bacteria</taxon>
        <taxon>Bacillati</taxon>
        <taxon>Bacillota</taxon>
        <taxon>Clostridia</taxon>
        <taxon>Peptostreptococcales</taxon>
        <taxon>Peptostreptococcaceae</taxon>
        <taxon>Terrisporobacter</taxon>
    </lineage>
</organism>
<keyword evidence="1" id="KW-1133">Transmembrane helix</keyword>